<dbReference type="Pfam" id="PF06319">
    <property type="entry name" value="MmcB-like"/>
    <property type="match status" value="1"/>
</dbReference>
<evidence type="ECO:0000313" key="2">
    <source>
        <dbReference type="Proteomes" id="UP000199331"/>
    </source>
</evidence>
<protein>
    <recommendedName>
        <fullName evidence="3">DNA repair protein MmcB-related protein</fullName>
    </recommendedName>
</protein>
<sequence length="198" mass="21875">MPRAMRSSPSLPIAEHSLALDRVPILFHFGGMSDSPVIESAERATGSETAVDVARGIARLFARNDVWLIPEVPLRNGRRADLMGLDNKGRVVIVEIKVQRGDLLGDGKWPDYLDFCDRFYWGLPPGLDRSVLEGDDYRPDCCGIILADGYDGEIVRPAPLQPLAAARRKVEVERLARAAMRRMTVASDPHCAPWGNAE</sequence>
<evidence type="ECO:0008006" key="3">
    <source>
        <dbReference type="Google" id="ProtNLM"/>
    </source>
</evidence>
<keyword evidence="2" id="KW-1185">Reference proteome</keyword>
<name>A0A1I5KRA7_9SPHN</name>
<proteinExistence type="predicted"/>
<organism evidence="1 2">
    <name type="scientific">Qipengyuania nanhaisediminis</name>
    <dbReference type="NCBI Taxonomy" id="604088"/>
    <lineage>
        <taxon>Bacteria</taxon>
        <taxon>Pseudomonadati</taxon>
        <taxon>Pseudomonadota</taxon>
        <taxon>Alphaproteobacteria</taxon>
        <taxon>Sphingomonadales</taxon>
        <taxon>Erythrobacteraceae</taxon>
        <taxon>Qipengyuania</taxon>
    </lineage>
</organism>
<dbReference type="EMBL" id="FOWZ01000001">
    <property type="protein sequence ID" value="SFO87507.1"/>
    <property type="molecule type" value="Genomic_DNA"/>
</dbReference>
<reference evidence="2" key="1">
    <citation type="submission" date="2016-10" db="EMBL/GenBank/DDBJ databases">
        <authorList>
            <person name="Varghese N."/>
            <person name="Submissions S."/>
        </authorList>
    </citation>
    <scope>NUCLEOTIDE SEQUENCE [LARGE SCALE GENOMIC DNA]</scope>
    <source>
        <strain evidence="2">CGMCC 1.7715</strain>
    </source>
</reference>
<accession>A0A1I5KRA7</accession>
<gene>
    <name evidence="1" type="ORF">SAMN04488060_0468</name>
</gene>
<evidence type="ECO:0000313" key="1">
    <source>
        <dbReference type="EMBL" id="SFO87507.1"/>
    </source>
</evidence>
<dbReference type="AlphaFoldDB" id="A0A1I5KRA7"/>
<dbReference type="Proteomes" id="UP000199331">
    <property type="component" value="Unassembled WGS sequence"/>
</dbReference>
<dbReference type="InterPro" id="IPR009394">
    <property type="entry name" value="MmcB-like"/>
</dbReference>
<dbReference type="STRING" id="604088.SAMN04488060_0468"/>